<accession>W1YTQ4</accession>
<comment type="caution">
    <text evidence="2">The sequence shown here is derived from an EMBL/GenBank/DDBJ whole genome shotgun (WGS) entry which is preliminary data.</text>
</comment>
<feature type="non-terminal residue" evidence="2">
    <location>
        <position position="95"/>
    </location>
</feature>
<organism evidence="2">
    <name type="scientific">human gut metagenome</name>
    <dbReference type="NCBI Taxonomy" id="408170"/>
    <lineage>
        <taxon>unclassified sequences</taxon>
        <taxon>metagenomes</taxon>
        <taxon>organismal metagenomes</taxon>
    </lineage>
</organism>
<dbReference type="Pfam" id="PF06470">
    <property type="entry name" value="SMC_hinge"/>
    <property type="match status" value="1"/>
</dbReference>
<proteinExistence type="predicted"/>
<dbReference type="GO" id="GO:0005524">
    <property type="term" value="F:ATP binding"/>
    <property type="evidence" value="ECO:0007669"/>
    <property type="project" value="InterPro"/>
</dbReference>
<reference evidence="2" key="1">
    <citation type="submission" date="2013-12" db="EMBL/GenBank/DDBJ databases">
        <title>A Varibaculum cambriense genome reconstructed from a premature infant gut community with otherwise low bacterial novelty that shifts toward anaerobic metabolism during the third week of life.</title>
        <authorList>
            <person name="Brown C.T."/>
            <person name="Sharon I."/>
            <person name="Thomas B.C."/>
            <person name="Castelle C.J."/>
            <person name="Morowitz M.J."/>
            <person name="Banfield J.F."/>
        </authorList>
    </citation>
    <scope>NUCLEOTIDE SEQUENCE</scope>
</reference>
<dbReference type="InterPro" id="IPR010935">
    <property type="entry name" value="SMC_hinge"/>
</dbReference>
<evidence type="ECO:0000313" key="2">
    <source>
        <dbReference type="EMBL" id="ETJ45837.1"/>
    </source>
</evidence>
<evidence type="ECO:0000259" key="1">
    <source>
        <dbReference type="SMART" id="SM00968"/>
    </source>
</evidence>
<feature type="domain" description="SMC hinge" evidence="1">
    <location>
        <begin position="32"/>
        <end position="95"/>
    </location>
</feature>
<dbReference type="EMBL" id="AZMM01000184">
    <property type="protein sequence ID" value="ETJ45837.1"/>
    <property type="molecule type" value="Genomic_DNA"/>
</dbReference>
<dbReference type="SUPFAM" id="SSF75553">
    <property type="entry name" value="Smc hinge domain"/>
    <property type="match status" value="1"/>
</dbReference>
<dbReference type="InterPro" id="IPR036277">
    <property type="entry name" value="SMC_hinge_sf"/>
</dbReference>
<dbReference type="Gene3D" id="1.20.1060.20">
    <property type="match status" value="1"/>
</dbReference>
<sequence length="95" mass="10310">GRLELLAQWEEQHEGYLEGTKNILNGKGSWREQITGAVGDLFTVEEKYTTAIETALGGSVNHVVTTTARAAAEGVNYLKSIQGGRVTFLPMDSVK</sequence>
<dbReference type="GO" id="GO:0005694">
    <property type="term" value="C:chromosome"/>
    <property type="evidence" value="ECO:0007669"/>
    <property type="project" value="InterPro"/>
</dbReference>
<protein>
    <submittedName>
        <fullName evidence="2">Chromosome partition protein Smc</fullName>
    </submittedName>
</protein>
<dbReference type="GO" id="GO:0051276">
    <property type="term" value="P:chromosome organization"/>
    <property type="evidence" value="ECO:0007669"/>
    <property type="project" value="InterPro"/>
</dbReference>
<dbReference type="SMART" id="SM00968">
    <property type="entry name" value="SMC_hinge"/>
    <property type="match status" value="1"/>
</dbReference>
<feature type="non-terminal residue" evidence="2">
    <location>
        <position position="1"/>
    </location>
</feature>
<name>W1YTQ4_9ZZZZ</name>
<gene>
    <name evidence="2" type="ORF">Q604_UNBC00184G0001</name>
</gene>
<dbReference type="PANTHER" id="PTHR43977">
    <property type="entry name" value="STRUCTURAL MAINTENANCE OF CHROMOSOMES PROTEIN 3"/>
    <property type="match status" value="1"/>
</dbReference>
<dbReference type="AlphaFoldDB" id="W1YTQ4"/>